<proteinExistence type="predicted"/>
<dbReference type="RefSeq" id="WP_013604470.1">
    <property type="nucleotide sequence ID" value="NC_015151.1"/>
</dbReference>
<dbReference type="OrthoDB" id="28640at2157"/>
<dbReference type="STRING" id="985053.VMUT_1103"/>
<protein>
    <submittedName>
        <fullName evidence="1">Uncharacterized protein</fullName>
    </submittedName>
</protein>
<reference evidence="1 2" key="1">
    <citation type="journal article" date="2011" name="J. Bacteriol.">
        <title>Complete genome sequence of 'Vulcanisaeta moutnovskia' strain 768-28, a novel member of the hyperthermophilic crenarchaeal genus vulcanisaeta.</title>
        <authorList>
            <person name="Gumerov V.M."/>
            <person name="Mardanov A.V."/>
            <person name="Beletsky A.V."/>
            <person name="Prokofeva M.I."/>
            <person name="Bonch-Osmolovskaya E.A."/>
            <person name="Ravin N.V."/>
            <person name="Skryabin K.G."/>
        </authorList>
    </citation>
    <scope>NUCLEOTIDE SEQUENCE [LARGE SCALE GENOMIC DNA]</scope>
    <source>
        <strain evidence="1 2">768-28</strain>
    </source>
</reference>
<dbReference type="EMBL" id="CP002529">
    <property type="protein sequence ID" value="ADY01308.1"/>
    <property type="molecule type" value="Genomic_DNA"/>
</dbReference>
<name>F0QY71_VULM7</name>
<keyword evidence="2" id="KW-1185">Reference proteome</keyword>
<evidence type="ECO:0000313" key="1">
    <source>
        <dbReference type="EMBL" id="ADY01308.1"/>
    </source>
</evidence>
<organism evidence="1 2">
    <name type="scientific">Vulcanisaeta moutnovskia (strain 768-28)</name>
    <dbReference type="NCBI Taxonomy" id="985053"/>
    <lineage>
        <taxon>Archaea</taxon>
        <taxon>Thermoproteota</taxon>
        <taxon>Thermoprotei</taxon>
        <taxon>Thermoproteales</taxon>
        <taxon>Thermoproteaceae</taxon>
        <taxon>Vulcanisaeta</taxon>
    </lineage>
</organism>
<dbReference type="eggNOG" id="arCOG05428">
    <property type="taxonomic scope" value="Archaea"/>
</dbReference>
<sequence length="125" mass="14385">MLDNYVIDLVRDFLVSHVNGVDLHFLLHVRSLAIRVNSWWRVNPLRRALLNATIMYLRMGFIVKSRALINMLRDAVIEALLGAVMRRLSFVAYVVGIRIAGHGKDPVIAGLQWLNRPGHYRWLAK</sequence>
<evidence type="ECO:0000313" key="2">
    <source>
        <dbReference type="Proteomes" id="UP000007485"/>
    </source>
</evidence>
<dbReference type="KEGG" id="vmo:VMUT_1103"/>
<dbReference type="HOGENOM" id="CLU_153631_0_0_2"/>
<dbReference type="AlphaFoldDB" id="F0QY71"/>
<accession>F0QY71</accession>
<gene>
    <name evidence="1" type="ordered locus">VMUT_1103</name>
</gene>
<dbReference type="Proteomes" id="UP000007485">
    <property type="component" value="Chromosome"/>
</dbReference>
<dbReference type="GeneID" id="10288755"/>